<dbReference type="NCBIfam" id="TIGR00254">
    <property type="entry name" value="GGDEF"/>
    <property type="match status" value="1"/>
</dbReference>
<dbReference type="PANTHER" id="PTHR43155">
    <property type="entry name" value="CYCLIC DI-GMP PHOSPHODIESTERASE PA4108-RELATED"/>
    <property type="match status" value="1"/>
</dbReference>
<feature type="signal peptide" evidence="2">
    <location>
        <begin position="1"/>
        <end position="20"/>
    </location>
</feature>
<dbReference type="InterPro" id="IPR000014">
    <property type="entry name" value="PAS"/>
</dbReference>
<dbReference type="SUPFAM" id="SSF55785">
    <property type="entry name" value="PYP-like sensor domain (PAS domain)"/>
    <property type="match status" value="3"/>
</dbReference>
<dbReference type="Pfam" id="PF08448">
    <property type="entry name" value="PAS_4"/>
    <property type="match status" value="2"/>
</dbReference>
<dbReference type="SUPFAM" id="SSF55073">
    <property type="entry name" value="Nucleotide cyclase"/>
    <property type="match status" value="1"/>
</dbReference>
<keyword evidence="1" id="KW-1133">Transmembrane helix</keyword>
<feature type="chain" id="PRO_5043431115" evidence="2">
    <location>
        <begin position="21"/>
        <end position="774"/>
    </location>
</feature>
<dbReference type="NCBIfam" id="TIGR00229">
    <property type="entry name" value="sensory_box"/>
    <property type="match status" value="3"/>
</dbReference>
<dbReference type="Pfam" id="PF13426">
    <property type="entry name" value="PAS_9"/>
    <property type="match status" value="1"/>
</dbReference>
<feature type="transmembrane region" description="Helical" evidence="1">
    <location>
        <begin position="151"/>
        <end position="171"/>
    </location>
</feature>
<dbReference type="PROSITE" id="PS50887">
    <property type="entry name" value="GGDEF"/>
    <property type="match status" value="1"/>
</dbReference>
<dbReference type="InterPro" id="IPR043128">
    <property type="entry name" value="Rev_trsase/Diguanyl_cyclase"/>
</dbReference>
<dbReference type="SMART" id="SM00471">
    <property type="entry name" value="HDc"/>
    <property type="match status" value="1"/>
</dbReference>
<sequence>MKKFLLIVVLVLIITLSAGAETPEVRDNVIDIFDGHGSPMLFIDQESEEILYANDAAAEFYGYSKEELAEINIAGINVLSPEETEEEMAAAVREERNFFQFEHQLESGETRHVEVYSYPQVFEGREILLSIIHDVTPRVELAERNRQISNYFYTTLLIIILILLLFSFLYYKNYQRAKKRNKEIERLNKLRQTFIDADDSLVYLKDQNLKYLFVNDRVAEFYGKDKEEIIGIDDYQLSEPEFAEFVRKTDKEVQEKGELIRKEIKWRGKVYNSTKFPVKLLNGNYGIGAYIRDITEEYQNKQKLAIERNKYFQTLLSIGDAVMIVNNQRQVEMINNVAEKLTGWDQSDAEGKDYRSVLNLISAEEGKDFSNPVELAFATEETHELEDGAILIAKDGSKYFIDDTAAPIKDEDGKVKGVVVVFRDETASKEQKEKIEYLSYHDPMTGLYNRRFFEEELQRLNVARNLPISIIIGDLNGLKLTNDIFGHNAGDKLLLKATEAFKESCREDDIIARWGGDEFIILLPQTKRENAEKVVNRIKENFNKKKTIALSAGIAMGVSTKSSTEEDIIKLIDEAETEMYSKKTVSRTDNDLKHIENITNILDEKSSREEAHADRTAELAAKLAKKINLKEAEIKKIINTALYHDIGKVAVDEEILNKTTALSPKEYDEIKLHALTSYRILNYFSDTIDIAQYVLAHHERWDGKGYPKGLKEKEIPLAARIIAIVEAYEVMTSDNTYKQKSISKQEAVAELKRCAGSQFDPELVEDFIEVLNDN</sequence>
<dbReference type="InterPro" id="IPR000700">
    <property type="entry name" value="PAS-assoc_C"/>
</dbReference>
<dbReference type="GO" id="GO:0052621">
    <property type="term" value="F:diguanylate cyclase activity"/>
    <property type="evidence" value="ECO:0007669"/>
    <property type="project" value="UniProtKB-EC"/>
</dbReference>
<dbReference type="PROSITE" id="PS50113">
    <property type="entry name" value="PAC"/>
    <property type="match status" value="1"/>
</dbReference>
<dbReference type="RefSeq" id="WP_229344563.1">
    <property type="nucleotide sequence ID" value="NZ_JAJFAT010000005.1"/>
</dbReference>
<evidence type="ECO:0000313" key="9">
    <source>
        <dbReference type="Proteomes" id="UP001199296"/>
    </source>
</evidence>
<comment type="caution">
    <text evidence="8">The sequence shown here is derived from an EMBL/GenBank/DDBJ whole genome shotgun (WGS) entry which is preliminary data.</text>
</comment>
<feature type="domain" description="HD" evidence="6">
    <location>
        <begin position="609"/>
        <end position="731"/>
    </location>
</feature>
<dbReference type="AlphaFoldDB" id="A0AAW4WXH2"/>
<dbReference type="InterPro" id="IPR000160">
    <property type="entry name" value="GGDEF_dom"/>
</dbReference>
<protein>
    <submittedName>
        <fullName evidence="8">Diguanylate cyclase</fullName>
        <ecNumber evidence="8">2.7.7.65</ecNumber>
    </submittedName>
</protein>
<evidence type="ECO:0000259" key="6">
    <source>
        <dbReference type="PROSITE" id="PS51831"/>
    </source>
</evidence>
<dbReference type="CDD" id="cd01949">
    <property type="entry name" value="GGDEF"/>
    <property type="match status" value="1"/>
</dbReference>
<evidence type="ECO:0000313" key="8">
    <source>
        <dbReference type="EMBL" id="MCC3144638.1"/>
    </source>
</evidence>
<dbReference type="SMART" id="SM00267">
    <property type="entry name" value="GGDEF"/>
    <property type="match status" value="1"/>
</dbReference>
<dbReference type="Pfam" id="PF00990">
    <property type="entry name" value="GGDEF"/>
    <property type="match status" value="1"/>
</dbReference>
<feature type="domain" description="GGDEF" evidence="5">
    <location>
        <begin position="466"/>
        <end position="597"/>
    </location>
</feature>
<dbReference type="InterPro" id="IPR006674">
    <property type="entry name" value="HD_domain"/>
</dbReference>
<dbReference type="Pfam" id="PF13487">
    <property type="entry name" value="HD_5"/>
    <property type="match status" value="1"/>
</dbReference>
<keyword evidence="2" id="KW-0732">Signal</keyword>
<dbReference type="PROSITE" id="PS51831">
    <property type="entry name" value="HD"/>
    <property type="match status" value="1"/>
</dbReference>
<dbReference type="InterPro" id="IPR035965">
    <property type="entry name" value="PAS-like_dom_sf"/>
</dbReference>
<dbReference type="PANTHER" id="PTHR43155:SF2">
    <property type="entry name" value="CYCLIC DI-GMP PHOSPHODIESTERASE PA4108"/>
    <property type="match status" value="1"/>
</dbReference>
<proteinExistence type="predicted"/>
<evidence type="ECO:0000259" key="7">
    <source>
        <dbReference type="PROSITE" id="PS51832"/>
    </source>
</evidence>
<dbReference type="PROSITE" id="PS51832">
    <property type="entry name" value="HD_GYP"/>
    <property type="match status" value="1"/>
</dbReference>
<evidence type="ECO:0000259" key="4">
    <source>
        <dbReference type="PROSITE" id="PS50113"/>
    </source>
</evidence>
<dbReference type="Gene3D" id="3.30.70.270">
    <property type="match status" value="1"/>
</dbReference>
<organism evidence="8 9">
    <name type="scientific">Halanaerobium polyolivorans</name>
    <dbReference type="NCBI Taxonomy" id="2886943"/>
    <lineage>
        <taxon>Bacteria</taxon>
        <taxon>Bacillati</taxon>
        <taxon>Bacillota</taxon>
        <taxon>Clostridia</taxon>
        <taxon>Halanaerobiales</taxon>
        <taxon>Halanaerobiaceae</taxon>
        <taxon>Halanaerobium</taxon>
    </lineage>
</organism>
<dbReference type="InterPro" id="IPR003607">
    <property type="entry name" value="HD/PDEase_dom"/>
</dbReference>
<evidence type="ECO:0000256" key="1">
    <source>
        <dbReference type="SAM" id="Phobius"/>
    </source>
</evidence>
<dbReference type="SUPFAM" id="SSF109604">
    <property type="entry name" value="HD-domain/PDEase-like"/>
    <property type="match status" value="1"/>
</dbReference>
<evidence type="ECO:0000259" key="3">
    <source>
        <dbReference type="PROSITE" id="PS50112"/>
    </source>
</evidence>
<dbReference type="InterPro" id="IPR029787">
    <property type="entry name" value="Nucleotide_cyclase"/>
</dbReference>
<accession>A0AAW4WXH2</accession>
<dbReference type="SMART" id="SM00091">
    <property type="entry name" value="PAS"/>
    <property type="match status" value="3"/>
</dbReference>
<reference evidence="8 9" key="1">
    <citation type="submission" date="2021-10" db="EMBL/GenBank/DDBJ databases">
        <authorList>
            <person name="Grouzdev D.S."/>
            <person name="Pantiukh K.S."/>
            <person name="Krutkina M.S."/>
        </authorList>
    </citation>
    <scope>NUCLEOTIDE SEQUENCE [LARGE SCALE GENOMIC DNA]</scope>
    <source>
        <strain evidence="8 9">Z-7514</strain>
    </source>
</reference>
<dbReference type="EC" id="2.7.7.65" evidence="8"/>
<evidence type="ECO:0000259" key="5">
    <source>
        <dbReference type="PROSITE" id="PS50887"/>
    </source>
</evidence>
<keyword evidence="8" id="KW-0548">Nucleotidyltransferase</keyword>
<dbReference type="CDD" id="cd00077">
    <property type="entry name" value="HDc"/>
    <property type="match status" value="1"/>
</dbReference>
<dbReference type="CDD" id="cd00130">
    <property type="entry name" value="PAS"/>
    <property type="match status" value="3"/>
</dbReference>
<feature type="domain" description="PAC" evidence="4">
    <location>
        <begin position="383"/>
        <end position="437"/>
    </location>
</feature>
<feature type="domain" description="HD-GYP" evidence="7">
    <location>
        <begin position="587"/>
        <end position="774"/>
    </location>
</feature>
<dbReference type="InterPro" id="IPR037522">
    <property type="entry name" value="HD_GYP_dom"/>
</dbReference>
<dbReference type="Gene3D" id="1.10.3210.10">
    <property type="entry name" value="Hypothetical protein af1432"/>
    <property type="match status" value="1"/>
</dbReference>
<evidence type="ECO:0000256" key="2">
    <source>
        <dbReference type="SAM" id="SignalP"/>
    </source>
</evidence>
<keyword evidence="9" id="KW-1185">Reference proteome</keyword>
<feature type="domain" description="PAS" evidence="3">
    <location>
        <begin position="195"/>
        <end position="257"/>
    </location>
</feature>
<dbReference type="PROSITE" id="PS50112">
    <property type="entry name" value="PAS"/>
    <property type="match status" value="3"/>
</dbReference>
<dbReference type="EMBL" id="JAJFAT010000005">
    <property type="protein sequence ID" value="MCC3144638.1"/>
    <property type="molecule type" value="Genomic_DNA"/>
</dbReference>
<keyword evidence="1" id="KW-0472">Membrane</keyword>
<keyword evidence="1" id="KW-0812">Transmembrane</keyword>
<keyword evidence="8" id="KW-0808">Transferase</keyword>
<feature type="domain" description="PAS" evidence="3">
    <location>
        <begin position="307"/>
        <end position="380"/>
    </location>
</feature>
<dbReference type="Gene3D" id="3.30.450.20">
    <property type="entry name" value="PAS domain"/>
    <property type="match status" value="3"/>
</dbReference>
<gene>
    <name evidence="8" type="ORF">LJ207_04770</name>
</gene>
<name>A0AAW4WXH2_9FIRM</name>
<feature type="domain" description="PAS" evidence="3">
    <location>
        <begin position="25"/>
        <end position="86"/>
    </location>
</feature>
<dbReference type="InterPro" id="IPR013656">
    <property type="entry name" value="PAS_4"/>
</dbReference>
<dbReference type="Proteomes" id="UP001199296">
    <property type="component" value="Unassembled WGS sequence"/>
</dbReference>